<keyword evidence="3" id="KW-1015">Disulfide bond</keyword>
<dbReference type="PANTHER" id="PTHR22595">
    <property type="entry name" value="CHITINASE-RELATED"/>
    <property type="match status" value="1"/>
</dbReference>
<feature type="domain" description="Chitin-binding type-3" evidence="6">
    <location>
        <begin position="148"/>
        <end position="191"/>
    </location>
</feature>
<dbReference type="Gene3D" id="2.10.10.20">
    <property type="entry name" value="Carbohydrate-binding module superfamily 5/12"/>
    <property type="match status" value="2"/>
</dbReference>
<feature type="domain" description="Chitin-binding type-3" evidence="6">
    <location>
        <begin position="22"/>
        <end position="66"/>
    </location>
</feature>
<evidence type="ECO:0000313" key="8">
    <source>
        <dbReference type="EMBL" id="TCU90639.1"/>
    </source>
</evidence>
<dbReference type="GO" id="GO:0004568">
    <property type="term" value="F:chitinase activity"/>
    <property type="evidence" value="ECO:0007669"/>
    <property type="project" value="InterPro"/>
</dbReference>
<dbReference type="CDD" id="cd12215">
    <property type="entry name" value="ChiC_BD"/>
    <property type="match status" value="1"/>
</dbReference>
<evidence type="ECO:0000313" key="9">
    <source>
        <dbReference type="Proteomes" id="UP000255108"/>
    </source>
</evidence>
<dbReference type="PANTHER" id="PTHR22595:SF79">
    <property type="entry name" value="CHITINASE 12"/>
    <property type="match status" value="1"/>
</dbReference>
<feature type="region of interest" description="Disordered" evidence="4">
    <location>
        <begin position="77"/>
        <end position="114"/>
    </location>
</feature>
<evidence type="ECO:0000313" key="7">
    <source>
        <dbReference type="EMBL" id="STQ89667.1"/>
    </source>
</evidence>
<dbReference type="SMART" id="SM00495">
    <property type="entry name" value="ChtBD3"/>
    <property type="match status" value="2"/>
</dbReference>
<evidence type="ECO:0000259" key="6">
    <source>
        <dbReference type="SMART" id="SM00495"/>
    </source>
</evidence>
<dbReference type="Proteomes" id="UP000255108">
    <property type="component" value="Unassembled WGS sequence"/>
</dbReference>
<evidence type="ECO:0000256" key="3">
    <source>
        <dbReference type="ARBA" id="ARBA00023157"/>
    </source>
</evidence>
<sequence>MKTKIKITALLAAMFMSASLMAADWSASSTYTAGATASYKGQTWKAKWWTQGNVPGAEQWGPWELVNTVPTSVPTPVPTKVPTPAPTPVPTAVPTKVPTPAPTKVPTPAPTPVPTAVPTPVPTAVPTPAPTPVPTAVPTPAPGTIACKAAWVSSSSYVGGSVVSYANHNYTAKWWVNAAEEPGKSATWTDSGACTGGGDSGGTTPPPNGVPTLSQALAREAELTNNDFFRKVKASVRTASNAIVDAVAPGKSDNPLNVKRVETLVPEQKFQYYFSVRHPSYTYQRFLQAIAKFPGICDDYSDGRNADQICRRSLATMFAHFAQETGGHSVTQYGIDEWRQALVHVREMGCTETGTGCGYNTECTDPVFNGVWTCGKNADGSFKKYYGRGAKQLSYNYNYGPFSQVMFSGDQTKLLNDPDQVAESWLNMASATFFFVYPQPPKPSMLHVIDGTWVPNAQDKARGLGNDFPTTIQIINAECQDATLKPAAKNRIDYYTEFARDLGWDIKQESMNCTNMQRFEKGSSAAYPIFWEKTWSAGQDNQCQLVDYQTPYNALIEGNYVKCVEKNWNVKLK</sequence>
<dbReference type="InterPro" id="IPR003610">
    <property type="entry name" value="CBM5/12"/>
</dbReference>
<accession>A0A377Q4C0</accession>
<feature type="chain" id="PRO_5017086903" evidence="5">
    <location>
        <begin position="23"/>
        <end position="573"/>
    </location>
</feature>
<dbReference type="CDD" id="cd00325">
    <property type="entry name" value="chitinase_GH19"/>
    <property type="match status" value="1"/>
</dbReference>
<dbReference type="AlphaFoldDB" id="A0A377Q4C0"/>
<reference evidence="8 10" key="2">
    <citation type="submission" date="2019-03" db="EMBL/GenBank/DDBJ databases">
        <title>Genomic Encyclopedia of Type Strains, Phase IV (KMG-IV): sequencing the most valuable type-strain genomes for metagenomic binning, comparative biology and taxonomic classification.</title>
        <authorList>
            <person name="Goeker M."/>
        </authorList>
    </citation>
    <scope>NUCLEOTIDE SEQUENCE [LARGE SCALE GENOMIC DNA]</scope>
    <source>
        <strain evidence="8 10">DSM 3764</strain>
    </source>
</reference>
<reference evidence="7 9" key="1">
    <citation type="submission" date="2018-06" db="EMBL/GenBank/DDBJ databases">
        <authorList>
            <consortium name="Pathogen Informatics"/>
            <person name="Doyle S."/>
        </authorList>
    </citation>
    <scope>NUCLEOTIDE SEQUENCE [LARGE SCALE GENOMIC DNA]</scope>
    <source>
        <strain evidence="7 9">NCTC11159</strain>
    </source>
</reference>
<evidence type="ECO:0000313" key="10">
    <source>
        <dbReference type="Proteomes" id="UP000295794"/>
    </source>
</evidence>
<dbReference type="Pfam" id="PF00182">
    <property type="entry name" value="Glyco_hydro_19"/>
    <property type="match status" value="1"/>
</dbReference>
<dbReference type="Pfam" id="PF02839">
    <property type="entry name" value="CBM_5_12"/>
    <property type="match status" value="1"/>
</dbReference>
<dbReference type="GO" id="GO:0005975">
    <property type="term" value="P:carbohydrate metabolic process"/>
    <property type="evidence" value="ECO:0007669"/>
    <property type="project" value="InterPro"/>
</dbReference>
<dbReference type="SUPFAM" id="SSF53955">
    <property type="entry name" value="Lysozyme-like"/>
    <property type="match status" value="1"/>
</dbReference>
<dbReference type="Proteomes" id="UP000295794">
    <property type="component" value="Unassembled WGS sequence"/>
</dbReference>
<dbReference type="InterPro" id="IPR000726">
    <property type="entry name" value="Glyco_hydro_19_cat"/>
</dbReference>
<protein>
    <submittedName>
        <fullName evidence="7">Chitinase class I</fullName>
    </submittedName>
    <submittedName>
        <fullName evidence="8">Chitodextrinase</fullName>
    </submittedName>
</protein>
<dbReference type="GO" id="GO:0005576">
    <property type="term" value="C:extracellular region"/>
    <property type="evidence" value="ECO:0007669"/>
    <property type="project" value="InterPro"/>
</dbReference>
<dbReference type="GO" id="GO:0030246">
    <property type="term" value="F:carbohydrate binding"/>
    <property type="evidence" value="ECO:0007669"/>
    <property type="project" value="InterPro"/>
</dbReference>
<dbReference type="InterPro" id="IPR036573">
    <property type="entry name" value="CBM_sf_5/12"/>
</dbReference>
<dbReference type="Gene3D" id="3.30.20.10">
    <property type="entry name" value="Endochitinase, domain 2"/>
    <property type="match status" value="1"/>
</dbReference>
<organism evidence="7 9">
    <name type="scientific">Iodobacter fluviatilis</name>
    <dbReference type="NCBI Taxonomy" id="537"/>
    <lineage>
        <taxon>Bacteria</taxon>
        <taxon>Pseudomonadati</taxon>
        <taxon>Pseudomonadota</taxon>
        <taxon>Betaproteobacteria</taxon>
        <taxon>Neisseriales</taxon>
        <taxon>Chitinibacteraceae</taxon>
        <taxon>Iodobacter</taxon>
    </lineage>
</organism>
<dbReference type="RefSeq" id="WP_276527784.1">
    <property type="nucleotide sequence ID" value="NZ_CAWOLO010000001.1"/>
</dbReference>
<proteinExistence type="predicted"/>
<feature type="signal peptide" evidence="5">
    <location>
        <begin position="1"/>
        <end position="22"/>
    </location>
</feature>
<evidence type="ECO:0000256" key="4">
    <source>
        <dbReference type="SAM" id="MobiDB-lite"/>
    </source>
</evidence>
<evidence type="ECO:0000256" key="5">
    <source>
        <dbReference type="SAM" id="SignalP"/>
    </source>
</evidence>
<dbReference type="EMBL" id="UGHR01000001">
    <property type="protein sequence ID" value="STQ89667.1"/>
    <property type="molecule type" value="Genomic_DNA"/>
</dbReference>
<dbReference type="SUPFAM" id="SSF51055">
    <property type="entry name" value="Carbohydrate binding domain"/>
    <property type="match status" value="2"/>
</dbReference>
<keyword evidence="2" id="KW-0611">Plant defense</keyword>
<dbReference type="GO" id="GO:0016998">
    <property type="term" value="P:cell wall macromolecule catabolic process"/>
    <property type="evidence" value="ECO:0007669"/>
    <property type="project" value="InterPro"/>
</dbReference>
<dbReference type="Gene3D" id="1.10.530.10">
    <property type="match status" value="1"/>
</dbReference>
<keyword evidence="1" id="KW-0378">Hydrolase</keyword>
<dbReference type="InterPro" id="IPR023346">
    <property type="entry name" value="Lysozyme-like_dom_sf"/>
</dbReference>
<evidence type="ECO:0000256" key="2">
    <source>
        <dbReference type="ARBA" id="ARBA00022821"/>
    </source>
</evidence>
<evidence type="ECO:0000256" key="1">
    <source>
        <dbReference type="ARBA" id="ARBA00022801"/>
    </source>
</evidence>
<dbReference type="GO" id="GO:0006032">
    <property type="term" value="P:chitin catabolic process"/>
    <property type="evidence" value="ECO:0007669"/>
    <property type="project" value="InterPro"/>
</dbReference>
<gene>
    <name evidence="8" type="ORF">EV682_101681</name>
    <name evidence="7" type="ORF">NCTC11159_00699</name>
</gene>
<dbReference type="GO" id="GO:0006952">
    <property type="term" value="P:defense response"/>
    <property type="evidence" value="ECO:0007669"/>
    <property type="project" value="UniProtKB-KW"/>
</dbReference>
<keyword evidence="10" id="KW-1185">Reference proteome</keyword>
<name>A0A377Q4C0_9NEIS</name>
<keyword evidence="5" id="KW-0732">Signal</keyword>
<dbReference type="EMBL" id="SMBT01000001">
    <property type="protein sequence ID" value="TCU90639.1"/>
    <property type="molecule type" value="Genomic_DNA"/>
</dbReference>